<dbReference type="STRING" id="1105367.CG50_07490"/>
<evidence type="ECO:0000313" key="1">
    <source>
        <dbReference type="EMBL" id="KFI24900.1"/>
    </source>
</evidence>
<comment type="caution">
    <text evidence="1">The sequence shown here is derived from an EMBL/GenBank/DDBJ whole genome shotgun (WGS) entry which is preliminary data.</text>
</comment>
<proteinExistence type="predicted"/>
<keyword evidence="2" id="KW-1185">Reference proteome</keyword>
<dbReference type="EMBL" id="JFZB01000032">
    <property type="protein sequence ID" value="KFI24900.1"/>
    <property type="molecule type" value="Genomic_DNA"/>
</dbReference>
<name>A0A086XSA0_9RHOB</name>
<protein>
    <submittedName>
        <fullName evidence="1">Uncharacterized protein</fullName>
    </submittedName>
</protein>
<evidence type="ECO:0000313" key="2">
    <source>
        <dbReference type="Proteomes" id="UP000028824"/>
    </source>
</evidence>
<reference evidence="1 2" key="1">
    <citation type="submission" date="2014-03" db="EMBL/GenBank/DDBJ databases">
        <title>Genome of Paenirhodobacter enshiensis DW2-9.</title>
        <authorList>
            <person name="Wang D."/>
            <person name="Wang G."/>
        </authorList>
    </citation>
    <scope>NUCLEOTIDE SEQUENCE [LARGE SCALE GENOMIC DNA]</scope>
    <source>
        <strain evidence="1 2">DW2-9</strain>
    </source>
</reference>
<gene>
    <name evidence="1" type="ORF">CG50_07490</name>
</gene>
<dbReference type="Proteomes" id="UP000028824">
    <property type="component" value="Unassembled WGS sequence"/>
</dbReference>
<sequence length="67" mass="6767">MQAVNAARDVLKDAKDILELLYLAGNGEGGPTGAAITRGAILGQEALELAEGTLKAAVDMLTGRATA</sequence>
<organism evidence="1 2">
    <name type="scientific">Paenirhodobacter enshiensis</name>
    <dbReference type="NCBI Taxonomy" id="1105367"/>
    <lineage>
        <taxon>Bacteria</taxon>
        <taxon>Pseudomonadati</taxon>
        <taxon>Pseudomonadota</taxon>
        <taxon>Alphaproteobacteria</taxon>
        <taxon>Rhodobacterales</taxon>
        <taxon>Rhodobacter group</taxon>
        <taxon>Paenirhodobacter</taxon>
    </lineage>
</organism>
<dbReference type="AlphaFoldDB" id="A0A086XSA0"/>
<accession>A0A086XSA0</accession>